<dbReference type="Proteomes" id="UP000009136">
    <property type="component" value="Chromosome 9"/>
</dbReference>
<dbReference type="AlphaFoldDB" id="A0A3Q1LVV9"/>
<dbReference type="GeneTree" id="ENSGT00550000074975"/>
<dbReference type="GO" id="GO:0046983">
    <property type="term" value="F:protein dimerization activity"/>
    <property type="evidence" value="ECO:0007669"/>
    <property type="project" value="InterPro"/>
</dbReference>
<sequence>MTTPSAFMGKKKITVNKDFKVPKACLFTTNKENHTLGNISHSQLLKAPQVQFAGYKVRRPLQHKTIIHVQSALDCTPRRLPPVPSQTSPRNSPCWRSESEWPSKFSKEKMSGGLHLALF</sequence>
<proteinExistence type="inferred from homology"/>
<dbReference type="Ensembl" id="ENSBTAT00000065297.2">
    <property type="protein sequence ID" value="ENSBTAP00000064805.1"/>
    <property type="gene ID" value="ENSBTAG00000048046.2"/>
</dbReference>
<dbReference type="InterPro" id="IPR036603">
    <property type="entry name" value="RBP11-like"/>
</dbReference>
<keyword evidence="1" id="KW-0240">DNA-directed RNA polymerase</keyword>
<dbReference type="InterPro" id="IPR009025">
    <property type="entry name" value="RBP11-like_dimer"/>
</dbReference>
<feature type="domain" description="DNA-directed RNA polymerase RBP11-like dimerisation" evidence="5">
    <location>
        <begin position="25"/>
        <end position="78"/>
    </location>
</feature>
<dbReference type="Gene3D" id="3.30.1360.10">
    <property type="entry name" value="RNA polymerase, RBP11-like subunit"/>
    <property type="match status" value="1"/>
</dbReference>
<accession>A0A3Q1LVV9</accession>
<evidence type="ECO:0000313" key="6">
    <source>
        <dbReference type="Ensembl" id="ENSBTAP00000064805.1"/>
    </source>
</evidence>
<evidence type="ECO:0000259" key="5">
    <source>
        <dbReference type="Pfam" id="PF13656"/>
    </source>
</evidence>
<dbReference type="GO" id="GO:0006366">
    <property type="term" value="P:transcription by RNA polymerase II"/>
    <property type="evidence" value="ECO:0000318"/>
    <property type="project" value="GO_Central"/>
</dbReference>
<dbReference type="InParanoid" id="A0A3Q1LVV9"/>
<keyword evidence="2" id="KW-0804">Transcription</keyword>
<evidence type="ECO:0000256" key="2">
    <source>
        <dbReference type="ARBA" id="ARBA00023163"/>
    </source>
</evidence>
<dbReference type="Bgee" id="ENSBTAG00000048046">
    <property type="expression patterns" value="Expressed in adult mammalian kidney and 11 other cell types or tissues"/>
</dbReference>
<organism evidence="6 7">
    <name type="scientific">Bos taurus</name>
    <name type="common">Bovine</name>
    <dbReference type="NCBI Taxonomy" id="9913"/>
    <lineage>
        <taxon>Eukaryota</taxon>
        <taxon>Metazoa</taxon>
        <taxon>Chordata</taxon>
        <taxon>Craniata</taxon>
        <taxon>Vertebrata</taxon>
        <taxon>Euteleostomi</taxon>
        <taxon>Mammalia</taxon>
        <taxon>Eutheria</taxon>
        <taxon>Laurasiatheria</taxon>
        <taxon>Artiodactyla</taxon>
        <taxon>Ruminantia</taxon>
        <taxon>Pecora</taxon>
        <taxon>Bovidae</taxon>
        <taxon>Bovinae</taxon>
        <taxon>Bos</taxon>
    </lineage>
</organism>
<dbReference type="PANTHER" id="PTHR13946:SF16">
    <property type="entry name" value="DNA-DIRECTED RNA POLYMERASE II SUBUNIT RPB11"/>
    <property type="match status" value="1"/>
</dbReference>
<evidence type="ECO:0000256" key="4">
    <source>
        <dbReference type="SAM" id="MobiDB-lite"/>
    </source>
</evidence>
<evidence type="ECO:0000256" key="3">
    <source>
        <dbReference type="ARBA" id="ARBA00025751"/>
    </source>
</evidence>
<dbReference type="OMA" id="WRSESEW"/>
<evidence type="ECO:0000256" key="1">
    <source>
        <dbReference type="ARBA" id="ARBA00022478"/>
    </source>
</evidence>
<dbReference type="STRING" id="9913.ENSBTAP00000064805"/>
<comment type="similarity">
    <text evidence="3">Belongs to the archaeal Rpo11/eukaryotic RPB11/RPC19 RNA polymerase subunit family.</text>
</comment>
<protein>
    <recommendedName>
        <fullName evidence="5">DNA-directed RNA polymerase RBP11-like dimerisation domain-containing protein</fullName>
    </recommendedName>
</protein>
<keyword evidence="7" id="KW-1185">Reference proteome</keyword>
<dbReference type="PANTHER" id="PTHR13946">
    <property type="entry name" value="DNA-DIRECTED RNA POLYMERASE I,II,III"/>
    <property type="match status" value="1"/>
</dbReference>
<reference evidence="6" key="2">
    <citation type="submission" date="2025-08" db="UniProtKB">
        <authorList>
            <consortium name="Ensembl"/>
        </authorList>
    </citation>
    <scope>IDENTIFICATION</scope>
    <source>
        <strain evidence="6">Hereford</strain>
    </source>
</reference>
<dbReference type="VEuPathDB" id="HostDB:ENSBTAG00000048046"/>
<dbReference type="SMR" id="A0A3Q1LVV9"/>
<evidence type="ECO:0000313" key="7">
    <source>
        <dbReference type="Proteomes" id="UP000009136"/>
    </source>
</evidence>
<reference evidence="6" key="3">
    <citation type="submission" date="2025-09" db="UniProtKB">
        <authorList>
            <consortium name="Ensembl"/>
        </authorList>
    </citation>
    <scope>IDENTIFICATION</scope>
    <source>
        <strain evidence="6">Hereford</strain>
    </source>
</reference>
<dbReference type="Pfam" id="PF13656">
    <property type="entry name" value="RNA_pol_L_2"/>
    <property type="match status" value="1"/>
</dbReference>
<name>A0A3Q1LVV9_BOVIN</name>
<reference evidence="6" key="1">
    <citation type="submission" date="2018-03" db="EMBL/GenBank/DDBJ databases">
        <title>ARS-UCD1.2.</title>
        <authorList>
            <person name="Rosen B.D."/>
            <person name="Bickhart D.M."/>
            <person name="Koren S."/>
            <person name="Schnabel R.D."/>
            <person name="Hall R."/>
            <person name="Zimin A."/>
            <person name="Dreischer C."/>
            <person name="Schultheiss S."/>
            <person name="Schroeder S.G."/>
            <person name="Elsik C.G."/>
            <person name="Couldrey C."/>
            <person name="Liu G.E."/>
            <person name="Van Tassell C.P."/>
            <person name="Phillippy A.M."/>
            <person name="Smith T.P.L."/>
            <person name="Medrano J.F."/>
        </authorList>
    </citation>
    <scope>NUCLEOTIDE SEQUENCE [LARGE SCALE GENOMIC DNA]</scope>
    <source>
        <strain evidence="6">Hereford</strain>
    </source>
</reference>
<dbReference type="SUPFAM" id="SSF55257">
    <property type="entry name" value="RBP11-like subunits of RNA polymerase"/>
    <property type="match status" value="1"/>
</dbReference>
<feature type="region of interest" description="Disordered" evidence="4">
    <location>
        <begin position="77"/>
        <end position="99"/>
    </location>
</feature>
<dbReference type="GO" id="GO:0005665">
    <property type="term" value="C:RNA polymerase II, core complex"/>
    <property type="evidence" value="ECO:0000318"/>
    <property type="project" value="GO_Central"/>
</dbReference>